<feature type="signal peptide" evidence="10">
    <location>
        <begin position="1"/>
        <end position="17"/>
    </location>
</feature>
<proteinExistence type="inferred from homology"/>
<comment type="similarity">
    <text evidence="1 10">Belongs to the tannase family.</text>
</comment>
<dbReference type="GO" id="GO:0030600">
    <property type="term" value="F:feruloyl esterase activity"/>
    <property type="evidence" value="ECO:0007669"/>
    <property type="project" value="UniProtKB-EC"/>
</dbReference>
<protein>
    <recommendedName>
        <fullName evidence="10">Carboxylic ester hydrolase</fullName>
        <ecNumber evidence="10">3.1.1.-</ecNumber>
    </recommendedName>
</protein>
<dbReference type="EC" id="3.1.1.-" evidence="10"/>
<evidence type="ECO:0000256" key="2">
    <source>
        <dbReference type="ARBA" id="ARBA00022487"/>
    </source>
</evidence>
<dbReference type="InterPro" id="IPR011118">
    <property type="entry name" value="Tannase/feruloyl_esterase"/>
</dbReference>
<dbReference type="Gene3D" id="3.40.50.1820">
    <property type="entry name" value="alpha/beta hydrolase"/>
    <property type="match status" value="1"/>
</dbReference>
<comment type="catalytic activity">
    <reaction evidence="9">
        <text>feruloyl-polysaccharide + H2O = ferulate + polysaccharide.</text>
        <dbReference type="EC" id="3.1.1.73"/>
    </reaction>
</comment>
<keyword evidence="3" id="KW-0624">Polysaccharide degradation</keyword>
<keyword evidence="2" id="KW-0719">Serine esterase</keyword>
<keyword evidence="8" id="KW-1015">Disulfide bond</keyword>
<keyword evidence="4" id="KW-0479">Metal-binding</keyword>
<comment type="caution">
    <text evidence="11">The sequence shown here is derived from an EMBL/GenBank/DDBJ whole genome shotgun (WGS) entry which is preliminary data.</text>
</comment>
<evidence type="ECO:0000256" key="7">
    <source>
        <dbReference type="ARBA" id="ARBA00022837"/>
    </source>
</evidence>
<dbReference type="EMBL" id="JARKIF010000111">
    <property type="protein sequence ID" value="KAJ7604269.1"/>
    <property type="molecule type" value="Genomic_DNA"/>
</dbReference>
<dbReference type="GO" id="GO:0046872">
    <property type="term" value="F:metal ion binding"/>
    <property type="evidence" value="ECO:0007669"/>
    <property type="project" value="UniProtKB-KW"/>
</dbReference>
<evidence type="ECO:0000256" key="8">
    <source>
        <dbReference type="ARBA" id="ARBA00023157"/>
    </source>
</evidence>
<dbReference type="PANTHER" id="PTHR33938:SF15">
    <property type="entry name" value="FERULOYL ESTERASE B-RELATED"/>
    <property type="match status" value="1"/>
</dbReference>
<keyword evidence="3" id="KW-0858">Xylan degradation</keyword>
<evidence type="ECO:0000256" key="9">
    <source>
        <dbReference type="ARBA" id="ARBA00034075"/>
    </source>
</evidence>
<keyword evidence="6 10" id="KW-0378">Hydrolase</keyword>
<evidence type="ECO:0000256" key="3">
    <source>
        <dbReference type="ARBA" id="ARBA00022651"/>
    </source>
</evidence>
<gene>
    <name evidence="11" type="ORF">FB45DRAFT_957613</name>
</gene>
<name>A0AAD7F8K2_9AGAR</name>
<dbReference type="PANTHER" id="PTHR33938">
    <property type="entry name" value="FERULOYL ESTERASE B-RELATED"/>
    <property type="match status" value="1"/>
</dbReference>
<evidence type="ECO:0000313" key="11">
    <source>
        <dbReference type="EMBL" id="KAJ7604269.1"/>
    </source>
</evidence>
<evidence type="ECO:0000256" key="1">
    <source>
        <dbReference type="ARBA" id="ARBA00006249"/>
    </source>
</evidence>
<dbReference type="Proteomes" id="UP001221142">
    <property type="component" value="Unassembled WGS sequence"/>
</dbReference>
<dbReference type="GO" id="GO:0045493">
    <property type="term" value="P:xylan catabolic process"/>
    <property type="evidence" value="ECO:0007669"/>
    <property type="project" value="UniProtKB-KW"/>
</dbReference>
<evidence type="ECO:0000256" key="10">
    <source>
        <dbReference type="RuleBase" id="RU361238"/>
    </source>
</evidence>
<keyword evidence="12" id="KW-1185">Reference proteome</keyword>
<keyword evidence="7" id="KW-0106">Calcium</keyword>
<evidence type="ECO:0000313" key="12">
    <source>
        <dbReference type="Proteomes" id="UP001221142"/>
    </source>
</evidence>
<dbReference type="AlphaFoldDB" id="A0AAD7F8K2"/>
<accession>A0AAD7F8K2</accession>
<organism evidence="11 12">
    <name type="scientific">Roridomyces roridus</name>
    <dbReference type="NCBI Taxonomy" id="1738132"/>
    <lineage>
        <taxon>Eukaryota</taxon>
        <taxon>Fungi</taxon>
        <taxon>Dikarya</taxon>
        <taxon>Basidiomycota</taxon>
        <taxon>Agaricomycotina</taxon>
        <taxon>Agaricomycetes</taxon>
        <taxon>Agaricomycetidae</taxon>
        <taxon>Agaricales</taxon>
        <taxon>Marasmiineae</taxon>
        <taxon>Mycenaceae</taxon>
        <taxon>Roridomyces</taxon>
    </lineage>
</organism>
<feature type="chain" id="PRO_5041783210" description="Carboxylic ester hydrolase" evidence="10">
    <location>
        <begin position="18"/>
        <end position="505"/>
    </location>
</feature>
<dbReference type="Pfam" id="PF07519">
    <property type="entry name" value="Tannase"/>
    <property type="match status" value="1"/>
</dbReference>
<keyword evidence="5 10" id="KW-0732">Signal</keyword>
<keyword evidence="3" id="KW-0119">Carbohydrate metabolism</keyword>
<evidence type="ECO:0000256" key="5">
    <source>
        <dbReference type="ARBA" id="ARBA00022729"/>
    </source>
</evidence>
<dbReference type="SUPFAM" id="SSF53474">
    <property type="entry name" value="alpha/beta-Hydrolases"/>
    <property type="match status" value="2"/>
</dbReference>
<reference evidence="11" key="1">
    <citation type="submission" date="2023-03" db="EMBL/GenBank/DDBJ databases">
        <title>Massive genome expansion in bonnet fungi (Mycena s.s.) driven by repeated elements and novel gene families across ecological guilds.</title>
        <authorList>
            <consortium name="Lawrence Berkeley National Laboratory"/>
            <person name="Harder C.B."/>
            <person name="Miyauchi S."/>
            <person name="Viragh M."/>
            <person name="Kuo A."/>
            <person name="Thoen E."/>
            <person name="Andreopoulos B."/>
            <person name="Lu D."/>
            <person name="Skrede I."/>
            <person name="Drula E."/>
            <person name="Henrissat B."/>
            <person name="Morin E."/>
            <person name="Kohler A."/>
            <person name="Barry K."/>
            <person name="LaButti K."/>
            <person name="Morin E."/>
            <person name="Salamov A."/>
            <person name="Lipzen A."/>
            <person name="Mereny Z."/>
            <person name="Hegedus B."/>
            <person name="Baldrian P."/>
            <person name="Stursova M."/>
            <person name="Weitz H."/>
            <person name="Taylor A."/>
            <person name="Grigoriev I.V."/>
            <person name="Nagy L.G."/>
            <person name="Martin F."/>
            <person name="Kauserud H."/>
        </authorList>
    </citation>
    <scope>NUCLEOTIDE SEQUENCE</scope>
    <source>
        <strain evidence="11">9284</strain>
    </source>
</reference>
<sequence length="505" mass="54673">MHLLTLLLFAAPLLSYAQDFESTCLALKSTLDQSTDADLAGTTILDVSYVSSNTTLEPLGSGCPMPPPQASVPLCRVQFTTQTSPTSAVTAEAWLPEEWYGRFLTAGNGGLSGCIFYDMLQSGSALHFATISHNAGHDGFSGLPFLNNPEVLLDFSSRAVHVSTVVGKAITRELYRRPASKAYFAGCSAGGRQGAHSALYHPSDFDGILVGSPATDWNRLMHWMGMTARAVGAGPSQGYESAPEFLTRDLWDVVSQEILKQCDGLDGLEDGIIAQPDKCEFKPEVLLCSDADEACVAPATLEGELRCVESNANMTAPCLTPKQVAALNTIYSPLIDAETGELLYPRLDPGSEAIPIYFAGLPFTGVFPMLTSEWFQYAVKNVSTYDFSSYGPADGRLADEINPGGIATWSGDFSAFRDRGGKFLTYHGSGDWIIPSGNSKRMYELVASTLYAPSTSNLKEQSPFTATPEKYDQMDSFYSCGQSNNQIQRPEKTPNTIFQIFPTRN</sequence>
<evidence type="ECO:0000256" key="6">
    <source>
        <dbReference type="ARBA" id="ARBA00022801"/>
    </source>
</evidence>
<evidence type="ECO:0000256" key="4">
    <source>
        <dbReference type="ARBA" id="ARBA00022723"/>
    </source>
</evidence>
<dbReference type="InterPro" id="IPR029058">
    <property type="entry name" value="AB_hydrolase_fold"/>
</dbReference>